<feature type="non-terminal residue" evidence="1">
    <location>
        <position position="1"/>
    </location>
</feature>
<keyword evidence="2" id="KW-1185">Reference proteome</keyword>
<reference evidence="2" key="1">
    <citation type="submission" date="2016-06" db="EMBL/GenBank/DDBJ databases">
        <title>Parallel loss of symbiosis genes in relatives of nitrogen-fixing non-legume Parasponia.</title>
        <authorList>
            <person name="Van Velzen R."/>
            <person name="Holmer R."/>
            <person name="Bu F."/>
            <person name="Rutten L."/>
            <person name="Van Zeijl A."/>
            <person name="Liu W."/>
            <person name="Santuari L."/>
            <person name="Cao Q."/>
            <person name="Sharma T."/>
            <person name="Shen D."/>
            <person name="Roswanjaya Y."/>
            <person name="Wardhani T."/>
            <person name="Kalhor M.S."/>
            <person name="Jansen J."/>
            <person name="Van den Hoogen J."/>
            <person name="Gungor B."/>
            <person name="Hartog M."/>
            <person name="Hontelez J."/>
            <person name="Verver J."/>
            <person name="Yang W.-C."/>
            <person name="Schijlen E."/>
            <person name="Repin R."/>
            <person name="Schilthuizen M."/>
            <person name="Schranz E."/>
            <person name="Heidstra R."/>
            <person name="Miyata K."/>
            <person name="Fedorova E."/>
            <person name="Kohlen W."/>
            <person name="Bisseling T."/>
            <person name="Smit S."/>
            <person name="Geurts R."/>
        </authorList>
    </citation>
    <scope>NUCLEOTIDE SEQUENCE [LARGE SCALE GENOMIC DNA]</scope>
    <source>
        <strain evidence="2">cv. WU1-14</strain>
    </source>
</reference>
<evidence type="ECO:0000313" key="1">
    <source>
        <dbReference type="EMBL" id="PON42934.1"/>
    </source>
</evidence>
<dbReference type="EMBL" id="JXTB01000380">
    <property type="protein sequence ID" value="PON42934.1"/>
    <property type="molecule type" value="Genomic_DNA"/>
</dbReference>
<sequence>AVVLNNKAIVRVAAAKRVYIAVREGLCFMEERGINMFLVETDDINMVQPFQ</sequence>
<gene>
    <name evidence="1" type="ORF">PanWU01x14_278300</name>
</gene>
<name>A0A2P5B2B3_PARAD</name>
<dbReference type="Proteomes" id="UP000237105">
    <property type="component" value="Unassembled WGS sequence"/>
</dbReference>
<dbReference type="AlphaFoldDB" id="A0A2P5B2B3"/>
<organism evidence="1 2">
    <name type="scientific">Parasponia andersonii</name>
    <name type="common">Sponia andersonii</name>
    <dbReference type="NCBI Taxonomy" id="3476"/>
    <lineage>
        <taxon>Eukaryota</taxon>
        <taxon>Viridiplantae</taxon>
        <taxon>Streptophyta</taxon>
        <taxon>Embryophyta</taxon>
        <taxon>Tracheophyta</taxon>
        <taxon>Spermatophyta</taxon>
        <taxon>Magnoliopsida</taxon>
        <taxon>eudicotyledons</taxon>
        <taxon>Gunneridae</taxon>
        <taxon>Pentapetalae</taxon>
        <taxon>rosids</taxon>
        <taxon>fabids</taxon>
        <taxon>Rosales</taxon>
        <taxon>Cannabaceae</taxon>
        <taxon>Parasponia</taxon>
    </lineage>
</organism>
<evidence type="ECO:0000313" key="2">
    <source>
        <dbReference type="Proteomes" id="UP000237105"/>
    </source>
</evidence>
<proteinExistence type="predicted"/>
<protein>
    <submittedName>
        <fullName evidence="1">Uncharacterized protein</fullName>
    </submittedName>
</protein>
<comment type="caution">
    <text evidence="1">The sequence shown here is derived from an EMBL/GenBank/DDBJ whole genome shotgun (WGS) entry which is preliminary data.</text>
</comment>
<accession>A0A2P5B2B3</accession>